<dbReference type="Pfam" id="PF00782">
    <property type="entry name" value="DSPc"/>
    <property type="match status" value="1"/>
</dbReference>
<sequence>MKIEISFMSHVLQYTEKNASVTKRVTKRNKRKADNAVTRERGNTREPRSSPSTGTGQPRGPSRTTGARSGQAPASHASAPGTAVERTGTPHGAGASPVPQAAGAGRTEPEDSEQGTQSGPRRRSPGEAQAFCHAPAPTRPKPPAPARRPREAQVPAWSTSEASSTRGRPAARPAPTNRLLGGCLSPKNRASGRAPEPQADSSAGAMEQGDAGRRVTALPVPPPFVRVAPSLFLGSARAAGAEEQLARAGVTLCVNVSRQQPGPRAPGVAELRVPVFDDPAEDLLAHLEPTCAAMEAAVRGGGACLVYCKNGRSRSAAVCTAYLMRHRGLSLAQAFQMVKSARPVAEPNLGFWSQLQKYEEALQAQSCLQGEPPALGLGPEA</sequence>
<comment type="catalytic activity">
    <reaction evidence="8">
        <text>O-phospho-L-threonyl-[protein] + H2O = L-threonyl-[protein] + phosphate</text>
        <dbReference type="Rhea" id="RHEA:47004"/>
        <dbReference type="Rhea" id="RHEA-COMP:11060"/>
        <dbReference type="Rhea" id="RHEA-COMP:11605"/>
        <dbReference type="ChEBI" id="CHEBI:15377"/>
        <dbReference type="ChEBI" id="CHEBI:30013"/>
        <dbReference type="ChEBI" id="CHEBI:43474"/>
        <dbReference type="ChEBI" id="CHEBI:61977"/>
        <dbReference type="EC" id="3.1.3.16"/>
    </reaction>
</comment>
<dbReference type="VGNC" id="VGNC:99358">
    <property type="gene designation" value="DUSP28"/>
</dbReference>
<feature type="compositionally biased region" description="Pro residues" evidence="12">
    <location>
        <begin position="137"/>
        <end position="146"/>
    </location>
</feature>
<comment type="catalytic activity">
    <reaction evidence="9">
        <text>O-phospho-L-tyrosyl-[protein] + H2O = L-tyrosyl-[protein] + phosphate</text>
        <dbReference type="Rhea" id="RHEA:10684"/>
        <dbReference type="Rhea" id="RHEA-COMP:10136"/>
        <dbReference type="Rhea" id="RHEA-COMP:20101"/>
        <dbReference type="ChEBI" id="CHEBI:15377"/>
        <dbReference type="ChEBI" id="CHEBI:43474"/>
        <dbReference type="ChEBI" id="CHEBI:46858"/>
        <dbReference type="ChEBI" id="CHEBI:61978"/>
        <dbReference type="EC" id="3.1.3.48"/>
    </reaction>
</comment>
<evidence type="ECO:0000259" key="14">
    <source>
        <dbReference type="PROSITE" id="PS50056"/>
    </source>
</evidence>
<evidence type="ECO:0000256" key="8">
    <source>
        <dbReference type="ARBA" id="ARBA00048336"/>
    </source>
</evidence>
<dbReference type="EC" id="3.1.3.16" evidence="4"/>
<dbReference type="Ensembl" id="ENSMMUT00000069104.2">
    <property type="protein sequence ID" value="ENSMMUP00000053973.2"/>
    <property type="gene ID" value="ENSMMUG00000037810.2"/>
</dbReference>
<feature type="compositionally biased region" description="Polar residues" evidence="12">
    <location>
        <begin position="49"/>
        <end position="68"/>
    </location>
</feature>
<dbReference type="InterPro" id="IPR000387">
    <property type="entry name" value="Tyr_Pase_dom"/>
</dbReference>
<dbReference type="SUPFAM" id="SSF52799">
    <property type="entry name" value="(Phosphotyrosine protein) phosphatases II"/>
    <property type="match status" value="1"/>
</dbReference>
<evidence type="ECO:0000256" key="2">
    <source>
        <dbReference type="ARBA" id="ARBA00011245"/>
    </source>
</evidence>
<evidence type="ECO:0000256" key="3">
    <source>
        <dbReference type="ARBA" id="ARBA00013064"/>
    </source>
</evidence>
<proteinExistence type="inferred from homology"/>
<evidence type="ECO:0000313" key="17">
    <source>
        <dbReference type="VGNC" id="VGNC:99358"/>
    </source>
</evidence>
<keyword evidence="5" id="KW-0378">Hydrolase</keyword>
<dbReference type="InParanoid" id="A0A1D5R0Y9"/>
<evidence type="ECO:0000256" key="11">
    <source>
        <dbReference type="ARBA" id="ARBA00068854"/>
    </source>
</evidence>
<evidence type="ECO:0000256" key="5">
    <source>
        <dbReference type="ARBA" id="ARBA00022801"/>
    </source>
</evidence>
<dbReference type="GeneID" id="716271"/>
<reference evidence="15" key="3">
    <citation type="submission" date="2025-08" db="UniProtKB">
        <authorList>
            <consortium name="Ensembl"/>
        </authorList>
    </citation>
    <scope>IDENTIFICATION</scope>
    <source>
        <strain evidence="15">17573</strain>
    </source>
</reference>
<dbReference type="Proteomes" id="UP000006718">
    <property type="component" value="Chromosome 12"/>
</dbReference>
<dbReference type="STRING" id="9544.ENSMMUP00000053973"/>
<dbReference type="OMA" id="CHAPAPT"/>
<keyword evidence="6" id="KW-0904">Protein phosphatase</keyword>
<reference evidence="15" key="2">
    <citation type="submission" date="2019-01" db="EMBL/GenBank/DDBJ databases">
        <authorList>
            <person name="Graves T."/>
            <person name="Eichler E.E."/>
            <person name="Wilson R.K."/>
        </authorList>
    </citation>
    <scope>NUCLEOTIDE SEQUENCE [LARGE SCALE GENOMIC DNA]</scope>
    <source>
        <strain evidence="15">17573</strain>
    </source>
</reference>
<dbReference type="PANTHER" id="PTHR45961:SF7">
    <property type="entry name" value="DUAL SPECIFICITY PHOSPHATASE 28"/>
    <property type="match status" value="1"/>
</dbReference>
<dbReference type="AlphaFoldDB" id="A0A1D5R0Y9"/>
<dbReference type="PROSITE" id="PS50054">
    <property type="entry name" value="TYR_PHOSPHATASE_DUAL"/>
    <property type="match status" value="1"/>
</dbReference>
<keyword evidence="16" id="KW-1185">Reference proteome</keyword>
<dbReference type="OrthoDB" id="285418at2759"/>
<dbReference type="InterPro" id="IPR052103">
    <property type="entry name" value="Dual_spec_Phospatases"/>
</dbReference>
<dbReference type="InterPro" id="IPR029021">
    <property type="entry name" value="Prot-tyrosine_phosphatase-like"/>
</dbReference>
<name>A0A1D5R0Y9_MACMU</name>
<feature type="region of interest" description="Disordered" evidence="12">
    <location>
        <begin position="15"/>
        <end position="217"/>
    </location>
</feature>
<evidence type="ECO:0000256" key="9">
    <source>
        <dbReference type="ARBA" id="ARBA00051722"/>
    </source>
</evidence>
<dbReference type="EC" id="3.1.3.48" evidence="3"/>
<dbReference type="Gene3D" id="3.90.190.10">
    <property type="entry name" value="Protein tyrosine phosphatase superfamily"/>
    <property type="match status" value="1"/>
</dbReference>
<protein>
    <recommendedName>
        <fullName evidence="11">Dual specificity phosphatase 28</fullName>
        <ecNumber evidence="4">3.1.3.16</ecNumber>
        <ecNumber evidence="3">3.1.3.48</ecNumber>
    </recommendedName>
</protein>
<dbReference type="CTD" id="285193"/>
<dbReference type="eggNOG" id="KOG1718">
    <property type="taxonomic scope" value="Eukaryota"/>
</dbReference>
<dbReference type="InterPro" id="IPR000340">
    <property type="entry name" value="Dual-sp_phosphatase_cat-dom"/>
</dbReference>
<dbReference type="GO" id="GO:0004725">
    <property type="term" value="F:protein tyrosine phosphatase activity"/>
    <property type="evidence" value="ECO:0007669"/>
    <property type="project" value="UniProtKB-EC"/>
</dbReference>
<feature type="compositionally biased region" description="Polar residues" evidence="12">
    <location>
        <begin position="157"/>
        <end position="166"/>
    </location>
</feature>
<dbReference type="RefSeq" id="XP_001106910.3">
    <property type="nucleotide sequence ID" value="XM_001106910.4"/>
</dbReference>
<feature type="compositionally biased region" description="Basic and acidic residues" evidence="12">
    <location>
        <begin position="32"/>
        <end position="48"/>
    </location>
</feature>
<dbReference type="GO" id="GO:0004722">
    <property type="term" value="F:protein serine/threonine phosphatase activity"/>
    <property type="evidence" value="ECO:0007669"/>
    <property type="project" value="UniProtKB-EC"/>
</dbReference>
<comment type="catalytic activity">
    <reaction evidence="7">
        <text>O-phospho-L-seryl-[protein] + H2O = L-seryl-[protein] + phosphate</text>
        <dbReference type="Rhea" id="RHEA:20629"/>
        <dbReference type="Rhea" id="RHEA-COMP:9863"/>
        <dbReference type="Rhea" id="RHEA-COMP:11604"/>
        <dbReference type="ChEBI" id="CHEBI:15377"/>
        <dbReference type="ChEBI" id="CHEBI:29999"/>
        <dbReference type="ChEBI" id="CHEBI:43474"/>
        <dbReference type="ChEBI" id="CHEBI:83421"/>
        <dbReference type="EC" id="3.1.3.16"/>
    </reaction>
</comment>
<evidence type="ECO:0000256" key="4">
    <source>
        <dbReference type="ARBA" id="ARBA00013081"/>
    </source>
</evidence>
<dbReference type="PANTHER" id="PTHR45961">
    <property type="entry name" value="IP21249P"/>
    <property type="match status" value="1"/>
</dbReference>
<feature type="domain" description="Tyrosine-protein phosphatase" evidence="13">
    <location>
        <begin position="223"/>
        <end position="364"/>
    </location>
</feature>
<accession>A0A1D5R0Y9</accession>
<dbReference type="SMART" id="SM00195">
    <property type="entry name" value="DSPc"/>
    <property type="match status" value="1"/>
</dbReference>
<evidence type="ECO:0000259" key="13">
    <source>
        <dbReference type="PROSITE" id="PS50054"/>
    </source>
</evidence>
<evidence type="ECO:0000256" key="12">
    <source>
        <dbReference type="SAM" id="MobiDB-lite"/>
    </source>
</evidence>
<comment type="subunit">
    <text evidence="2">Monomer.</text>
</comment>
<evidence type="ECO:0000256" key="1">
    <source>
        <dbReference type="ARBA" id="ARBA00008601"/>
    </source>
</evidence>
<evidence type="ECO:0000256" key="10">
    <source>
        <dbReference type="ARBA" id="ARBA00053960"/>
    </source>
</evidence>
<evidence type="ECO:0000256" key="7">
    <source>
        <dbReference type="ARBA" id="ARBA00047761"/>
    </source>
</evidence>
<dbReference type="CDD" id="cd14574">
    <property type="entry name" value="DUSP28"/>
    <property type="match status" value="1"/>
</dbReference>
<reference evidence="16" key="1">
    <citation type="journal article" date="2007" name="Science">
        <title>Evolutionary and biomedical insights from the rhesus macaque genome.</title>
        <authorList>
            <person name="Gibbs R.A."/>
            <person name="Rogers J."/>
            <person name="Katze M.G."/>
            <person name="Bumgarner R."/>
            <person name="Weinstock G.M."/>
            <person name="Mardis E.R."/>
            <person name="Remington K.A."/>
            <person name="Strausberg R.L."/>
            <person name="Venter J.C."/>
            <person name="Wilson R.K."/>
            <person name="Batzer M.A."/>
            <person name="Bustamante C.D."/>
            <person name="Eichler E.E."/>
            <person name="Hahn M.W."/>
            <person name="Hardison R.C."/>
            <person name="Makova K.D."/>
            <person name="Miller W."/>
            <person name="Milosavljevic A."/>
            <person name="Palermo R.E."/>
            <person name="Siepel A."/>
            <person name="Sikela J.M."/>
            <person name="Attaway T."/>
            <person name="Bell S."/>
            <person name="Bernard K.E."/>
            <person name="Buhay C.J."/>
            <person name="Chandrabose M.N."/>
            <person name="Dao M."/>
            <person name="Davis C."/>
            <person name="Delehaunty K.D."/>
            <person name="Ding Y."/>
            <person name="Dinh H.H."/>
            <person name="Dugan-Rocha S."/>
            <person name="Fulton L.A."/>
            <person name="Gabisi R.A."/>
            <person name="Garner T.T."/>
            <person name="Godfrey J."/>
            <person name="Hawes A.C."/>
            <person name="Hernandez J."/>
            <person name="Hines S."/>
            <person name="Holder M."/>
            <person name="Hume J."/>
            <person name="Jhangiani S.N."/>
            <person name="Joshi V."/>
            <person name="Khan Z.M."/>
            <person name="Kirkness E.F."/>
            <person name="Cree A."/>
            <person name="Fowler R.G."/>
            <person name="Lee S."/>
            <person name="Lewis L.R."/>
            <person name="Li Z."/>
            <person name="Liu Y.-S."/>
            <person name="Moore S.M."/>
            <person name="Muzny D."/>
            <person name="Nazareth L.V."/>
            <person name="Ngo D.N."/>
            <person name="Okwuonu G.O."/>
            <person name="Pai G."/>
            <person name="Parker D."/>
            <person name="Paul H.A."/>
            <person name="Pfannkoch C."/>
            <person name="Pohl C.S."/>
            <person name="Rogers Y.-H.C."/>
            <person name="Ruiz S.J."/>
            <person name="Sabo A."/>
            <person name="Santibanez J."/>
            <person name="Schneider B.W."/>
            <person name="Smith S.M."/>
            <person name="Sodergren E."/>
            <person name="Svatek A.F."/>
            <person name="Utterback T.R."/>
            <person name="Vattathil S."/>
            <person name="Warren W."/>
            <person name="White C.S."/>
            <person name="Chinwalla A.T."/>
            <person name="Feng Y."/>
            <person name="Halpern A.L."/>
            <person name="Hillier L.W."/>
            <person name="Huang X."/>
            <person name="Minx P."/>
            <person name="Nelson J.O."/>
            <person name="Pepin K.H."/>
            <person name="Qin X."/>
            <person name="Sutton G.G."/>
            <person name="Venter E."/>
            <person name="Walenz B.P."/>
            <person name="Wallis J.W."/>
            <person name="Worley K.C."/>
            <person name="Yang S.-P."/>
            <person name="Jones S.M."/>
            <person name="Marra M.A."/>
            <person name="Rocchi M."/>
            <person name="Schein J.E."/>
            <person name="Baertsch R."/>
            <person name="Clarke L."/>
            <person name="Csuros M."/>
            <person name="Glasscock J."/>
            <person name="Harris R.A."/>
            <person name="Havlak P."/>
            <person name="Jackson A.R."/>
            <person name="Jiang H."/>
            <person name="Liu Y."/>
            <person name="Messina D.N."/>
            <person name="Shen Y."/>
            <person name="Song H.X.-Z."/>
            <person name="Wylie T."/>
            <person name="Zhang L."/>
            <person name="Birney E."/>
            <person name="Han K."/>
            <person name="Konkel M.K."/>
            <person name="Lee J."/>
            <person name="Smit A.F.A."/>
            <person name="Ullmer B."/>
            <person name="Wang H."/>
            <person name="Xing J."/>
            <person name="Burhans R."/>
            <person name="Cheng Z."/>
            <person name="Karro J.E."/>
            <person name="Ma J."/>
            <person name="Raney B."/>
            <person name="She X."/>
            <person name="Cox M.J."/>
            <person name="Demuth J.P."/>
            <person name="Dumas L.J."/>
            <person name="Han S.-G."/>
            <person name="Hopkins J."/>
            <person name="Karimpour-Fard A."/>
            <person name="Kim Y.H."/>
            <person name="Pollack J.R."/>
            <person name="Vinar T."/>
            <person name="Addo-Quaye C."/>
            <person name="Degenhardt J."/>
            <person name="Denby A."/>
            <person name="Hubisz M.J."/>
            <person name="Indap A."/>
            <person name="Kosiol C."/>
            <person name="Lahn B.T."/>
            <person name="Lawson H.A."/>
            <person name="Marklein A."/>
            <person name="Nielsen R."/>
            <person name="Vallender E.J."/>
            <person name="Clark A.G."/>
            <person name="Ferguson B."/>
            <person name="Hernandez R.D."/>
            <person name="Hirani K."/>
            <person name="Kehrer-Sawatzki H."/>
            <person name="Kolb J."/>
            <person name="Patil S."/>
            <person name="Pu L.-L."/>
            <person name="Ren Y."/>
            <person name="Smith D.G."/>
            <person name="Wheeler D.A."/>
            <person name="Schenck I."/>
            <person name="Ball E.V."/>
            <person name="Chen R."/>
            <person name="Cooper D.N."/>
            <person name="Giardine B."/>
            <person name="Hsu F."/>
            <person name="Kent W.J."/>
            <person name="Lesk A."/>
            <person name="Nelson D.L."/>
            <person name="O'brien W.E."/>
            <person name="Pruefer K."/>
            <person name="Stenson P.D."/>
            <person name="Wallace J.C."/>
            <person name="Ke H."/>
            <person name="Liu X.-M."/>
            <person name="Wang P."/>
            <person name="Xiang A.P."/>
            <person name="Yang F."/>
            <person name="Barber G.P."/>
            <person name="Haussler D."/>
            <person name="Karolchik D."/>
            <person name="Kern A.D."/>
            <person name="Kuhn R.M."/>
            <person name="Smith K.E."/>
            <person name="Zwieg A.S."/>
        </authorList>
    </citation>
    <scope>NUCLEOTIDE SEQUENCE [LARGE SCALE GENOMIC DNA]</scope>
    <source>
        <strain evidence="16">17573</strain>
    </source>
</reference>
<evidence type="ECO:0000313" key="15">
    <source>
        <dbReference type="Ensembl" id="ENSMMUP00000053973.2"/>
    </source>
</evidence>
<dbReference type="SMR" id="A0A1D5R0Y9"/>
<dbReference type="GeneTree" id="ENSGT00940000161528"/>
<gene>
    <name evidence="15 17" type="primary">DUSP28</name>
</gene>
<reference evidence="15" key="4">
    <citation type="submission" date="2025-09" db="UniProtKB">
        <authorList>
            <consortium name="Ensembl"/>
        </authorList>
    </citation>
    <scope>IDENTIFICATION</scope>
    <source>
        <strain evidence="15">17573</strain>
    </source>
</reference>
<dbReference type="PROSITE" id="PS50056">
    <property type="entry name" value="TYR_PHOSPHATASE_2"/>
    <property type="match status" value="1"/>
</dbReference>
<comment type="function">
    <text evidence="10">Has phosphatase activity with the synthetic substrate 6,8-difluoro-4-methylumbelliferyl phosphate (in vitro). Has almost no detectable activity with phosphotyrosine, even less activity with phosphothreonine and displays complete lack of activity with phosphoserine. The poor activity with phosphotyrosine may be due to steric hindrance by bulky amino acid sidechains that obstruct access to the active site.</text>
</comment>
<evidence type="ECO:0000256" key="6">
    <source>
        <dbReference type="ARBA" id="ARBA00022912"/>
    </source>
</evidence>
<organism evidence="15 16">
    <name type="scientific">Macaca mulatta</name>
    <name type="common">Rhesus macaque</name>
    <dbReference type="NCBI Taxonomy" id="9544"/>
    <lineage>
        <taxon>Eukaryota</taxon>
        <taxon>Metazoa</taxon>
        <taxon>Chordata</taxon>
        <taxon>Craniata</taxon>
        <taxon>Vertebrata</taxon>
        <taxon>Euteleostomi</taxon>
        <taxon>Mammalia</taxon>
        <taxon>Eutheria</taxon>
        <taxon>Euarchontoglires</taxon>
        <taxon>Primates</taxon>
        <taxon>Haplorrhini</taxon>
        <taxon>Catarrhini</taxon>
        <taxon>Cercopithecidae</taxon>
        <taxon>Cercopithecinae</taxon>
        <taxon>Macaca</taxon>
    </lineage>
</organism>
<dbReference type="VEuPathDB" id="HostDB:ENSMMUG00000037810"/>
<dbReference type="FunFam" id="3.90.190.10:FF:000107">
    <property type="entry name" value="Dual specificity phosphatase 28"/>
    <property type="match status" value="1"/>
</dbReference>
<dbReference type="KEGG" id="mcc:716271"/>
<dbReference type="Bgee" id="ENSMMUG00000037810">
    <property type="expression patterns" value="Expressed in hindlimb stylopod muscle and 17 other cell types or tissues"/>
</dbReference>
<dbReference type="PaxDb" id="9544-ENSMMUP00000019477"/>
<comment type="similarity">
    <text evidence="1">Belongs to the protein-tyrosine phosphatase family. Non-receptor class dual specificity subfamily.</text>
</comment>
<feature type="domain" description="Tyrosine specific protein phosphatases" evidence="14">
    <location>
        <begin position="281"/>
        <end position="343"/>
    </location>
</feature>
<evidence type="ECO:0000313" key="16">
    <source>
        <dbReference type="Proteomes" id="UP000006718"/>
    </source>
</evidence>
<dbReference type="InterPro" id="IPR020422">
    <property type="entry name" value="TYR_PHOSPHATASE_DUAL_dom"/>
</dbReference>